<accession>A0A4U9RE87</accession>
<feature type="transmembrane region" description="Helical" evidence="1">
    <location>
        <begin position="161"/>
        <end position="179"/>
    </location>
</feature>
<name>A0A4U9RE87_HATHI</name>
<keyword evidence="3" id="KW-1185">Reference proteome</keyword>
<dbReference type="EMBL" id="LR590481">
    <property type="protein sequence ID" value="VTQ90145.1"/>
    <property type="molecule type" value="Genomic_DNA"/>
</dbReference>
<organism evidence="2 3">
    <name type="scientific">Hathewaya histolytica</name>
    <name type="common">Clostridium histolyticum</name>
    <dbReference type="NCBI Taxonomy" id="1498"/>
    <lineage>
        <taxon>Bacteria</taxon>
        <taxon>Bacillati</taxon>
        <taxon>Bacillota</taxon>
        <taxon>Clostridia</taxon>
        <taxon>Eubacteriales</taxon>
        <taxon>Clostridiaceae</taxon>
        <taxon>Hathewaya</taxon>
    </lineage>
</organism>
<sequence>MLLRKYYEVGEYMLYFDSTMIILIPALLISMYAQFKVQNTFQRYSRVFSKRGITGGEVARRLLDEAGLSHIPVELIQGKLTDHYDPVNKVMRLSNDVYYGNSVASIGVAAHETGHAIQHKENYAPLNIRNSIVPVVNISSSASWLLFFVGMIFSIPKLTTLGILLFSAVVLFQIITLPVEFNASARAIKILNSRSILDSEEIYGAKKVLQAAALTYVAAAITAISQLLRLIALNNRNRD</sequence>
<feature type="transmembrane region" description="Helical" evidence="1">
    <location>
        <begin position="132"/>
        <end position="155"/>
    </location>
</feature>
<dbReference type="InterPro" id="IPR007395">
    <property type="entry name" value="Zn_peptidase_2"/>
</dbReference>
<dbReference type="KEGG" id="hhw:NCTC503_01544"/>
<reference evidence="2 3" key="1">
    <citation type="submission" date="2019-05" db="EMBL/GenBank/DDBJ databases">
        <authorList>
            <consortium name="Pathogen Informatics"/>
        </authorList>
    </citation>
    <scope>NUCLEOTIDE SEQUENCE [LARGE SCALE GENOMIC DNA]</scope>
    <source>
        <strain evidence="2 3">NCTC503</strain>
    </source>
</reference>
<gene>
    <name evidence="2" type="ORF">NCTC503_01544</name>
</gene>
<proteinExistence type="predicted"/>
<feature type="transmembrane region" description="Helical" evidence="1">
    <location>
        <begin position="213"/>
        <end position="232"/>
    </location>
</feature>
<dbReference type="PANTHER" id="PTHR36434:SF1">
    <property type="entry name" value="MEMBRANE PROTEASE YUGP-RELATED"/>
    <property type="match status" value="1"/>
</dbReference>
<dbReference type="Pfam" id="PF04298">
    <property type="entry name" value="Zn_peptidase_2"/>
    <property type="match status" value="1"/>
</dbReference>
<evidence type="ECO:0000313" key="2">
    <source>
        <dbReference type="EMBL" id="VTQ90145.1"/>
    </source>
</evidence>
<dbReference type="Proteomes" id="UP000308489">
    <property type="component" value="Chromosome 1"/>
</dbReference>
<keyword evidence="1" id="KW-1133">Transmembrane helix</keyword>
<keyword evidence="1" id="KW-0812">Transmembrane</keyword>
<dbReference type="AlphaFoldDB" id="A0A4U9RE87"/>
<evidence type="ECO:0000313" key="3">
    <source>
        <dbReference type="Proteomes" id="UP000308489"/>
    </source>
</evidence>
<keyword evidence="1" id="KW-0472">Membrane</keyword>
<feature type="transmembrane region" description="Helical" evidence="1">
    <location>
        <begin position="12"/>
        <end position="33"/>
    </location>
</feature>
<evidence type="ECO:0000256" key="1">
    <source>
        <dbReference type="SAM" id="Phobius"/>
    </source>
</evidence>
<protein>
    <submittedName>
        <fullName evidence="2">Putative neutral zinc metallopeptidase</fullName>
    </submittedName>
</protein>
<dbReference type="PANTHER" id="PTHR36434">
    <property type="entry name" value="MEMBRANE PROTEASE YUGP-RELATED"/>
    <property type="match status" value="1"/>
</dbReference>